<evidence type="ECO:0000313" key="5">
    <source>
        <dbReference type="Proteomes" id="UP001329915"/>
    </source>
</evidence>
<dbReference type="PANTHER" id="PTHR21666">
    <property type="entry name" value="PEPTIDASE-RELATED"/>
    <property type="match status" value="1"/>
</dbReference>
<organism evidence="4 5">
    <name type="scientific">Metallumcola ferriviriculae</name>
    <dbReference type="NCBI Taxonomy" id="3039180"/>
    <lineage>
        <taxon>Bacteria</taxon>
        <taxon>Bacillati</taxon>
        <taxon>Bacillota</taxon>
        <taxon>Clostridia</taxon>
        <taxon>Neomoorellales</taxon>
        <taxon>Desulfitibacteraceae</taxon>
        <taxon>Metallumcola</taxon>
    </lineage>
</organism>
<dbReference type="AlphaFoldDB" id="A0AAU0ULM5"/>
<dbReference type="CDD" id="cd12797">
    <property type="entry name" value="M23_peptidase"/>
    <property type="match status" value="1"/>
</dbReference>
<dbReference type="Proteomes" id="UP001329915">
    <property type="component" value="Chromosome"/>
</dbReference>
<dbReference type="SUPFAM" id="SSF51261">
    <property type="entry name" value="Duplicated hybrid motif"/>
    <property type="match status" value="1"/>
</dbReference>
<keyword evidence="5" id="KW-1185">Reference proteome</keyword>
<dbReference type="InterPro" id="IPR011055">
    <property type="entry name" value="Dup_hybrid_motif"/>
</dbReference>
<keyword evidence="2" id="KW-0472">Membrane</keyword>
<keyword evidence="1" id="KW-0175">Coiled coil</keyword>
<dbReference type="Gene3D" id="2.70.70.10">
    <property type="entry name" value="Glucose Permease (Domain IIA)"/>
    <property type="match status" value="1"/>
</dbReference>
<dbReference type="InterPro" id="IPR016047">
    <property type="entry name" value="M23ase_b-sheet_dom"/>
</dbReference>
<keyword evidence="2" id="KW-1133">Transmembrane helix</keyword>
<dbReference type="KEGG" id="dbc:MFMK1_001641"/>
<accession>A0AAU0ULM5</accession>
<evidence type="ECO:0000313" key="4">
    <source>
        <dbReference type="EMBL" id="WRO21820.1"/>
    </source>
</evidence>
<feature type="coiled-coil region" evidence="1">
    <location>
        <begin position="69"/>
        <end position="96"/>
    </location>
</feature>
<feature type="transmembrane region" description="Helical" evidence="2">
    <location>
        <begin position="35"/>
        <end position="56"/>
    </location>
</feature>
<evidence type="ECO:0000259" key="3">
    <source>
        <dbReference type="Pfam" id="PF01551"/>
    </source>
</evidence>
<reference evidence="4 5" key="1">
    <citation type="submission" date="2023-04" db="EMBL/GenBank/DDBJ databases">
        <authorList>
            <person name="Hsu D."/>
        </authorList>
    </citation>
    <scope>NUCLEOTIDE SEQUENCE [LARGE SCALE GENOMIC DNA]</scope>
    <source>
        <strain evidence="4 5">MK1</strain>
    </source>
</reference>
<dbReference type="GO" id="GO:0004222">
    <property type="term" value="F:metalloendopeptidase activity"/>
    <property type="evidence" value="ECO:0007669"/>
    <property type="project" value="TreeGrafter"/>
</dbReference>
<feature type="domain" description="M23ase beta-sheet core" evidence="3">
    <location>
        <begin position="230"/>
        <end position="324"/>
    </location>
</feature>
<dbReference type="InterPro" id="IPR050570">
    <property type="entry name" value="Cell_wall_metabolism_enzyme"/>
</dbReference>
<gene>
    <name evidence="4" type="ORF">MFMK1_001641</name>
</gene>
<name>A0AAU0ULM5_9FIRM</name>
<evidence type="ECO:0000256" key="1">
    <source>
        <dbReference type="SAM" id="Coils"/>
    </source>
</evidence>
<keyword evidence="2" id="KW-0812">Transmembrane</keyword>
<dbReference type="RefSeq" id="WP_366924649.1">
    <property type="nucleotide sequence ID" value="NZ_CP121694.1"/>
</dbReference>
<dbReference type="FunFam" id="2.70.70.10:FF:000006">
    <property type="entry name" value="M23 family peptidase"/>
    <property type="match status" value="1"/>
</dbReference>
<dbReference type="Pfam" id="PF01551">
    <property type="entry name" value="Peptidase_M23"/>
    <property type="match status" value="1"/>
</dbReference>
<protein>
    <submittedName>
        <fullName evidence="4">M23 family metallopeptidase</fullName>
    </submittedName>
</protein>
<proteinExistence type="predicted"/>
<dbReference type="PANTHER" id="PTHR21666:SF286">
    <property type="entry name" value="LIPOPROTEIN NLPD"/>
    <property type="match status" value="1"/>
</dbReference>
<evidence type="ECO:0000256" key="2">
    <source>
        <dbReference type="SAM" id="Phobius"/>
    </source>
</evidence>
<dbReference type="EMBL" id="CP121694">
    <property type="protein sequence ID" value="WRO21820.1"/>
    <property type="molecule type" value="Genomic_DNA"/>
</dbReference>
<sequence length="330" mass="37097">MSGSKKSWQKFLSGHYTLMLIPHSQESAYNIRVPALMIVIGLVILFIVGGYGYYFVSDYRAMKIEHIELQTLRLANEKQQRQLQGLKVQTAKLKEKLPQLNLLQQNVLKIIDRAEREKRGDILSRSSRRISRNDVTSRGKQPEDNVGEFAVSQWLSAAETWSQQYYDLQNNLQSLSTEFDNAATRLSDQKPQLVEAIDFLKAVPSGWPVEGRITSPYGNRRSPYSSRREFHSGLDIAVPYGTMVKATASGVVEFAGYQRVLGRMVKVKSQYGFTTVYGHNSKLLVKQGDVISQGDSIAKVGSTGRSTGPHVHYEVFVNGSRVDPTDYLGE</sequence>